<dbReference type="SUPFAM" id="SSF81383">
    <property type="entry name" value="F-box domain"/>
    <property type="match status" value="1"/>
</dbReference>
<dbReference type="GO" id="GO:0005634">
    <property type="term" value="C:nucleus"/>
    <property type="evidence" value="ECO:0000318"/>
    <property type="project" value="GO_Central"/>
</dbReference>
<dbReference type="InterPro" id="IPR036770">
    <property type="entry name" value="Ankyrin_rpt-contain_sf"/>
</dbReference>
<feature type="domain" description="Bromo" evidence="8">
    <location>
        <begin position="856"/>
        <end position="907"/>
    </location>
</feature>
<dbReference type="EMBL" id="CH991545">
    <property type="protein sequence ID" value="EDQ91428.1"/>
    <property type="molecule type" value="Genomic_DNA"/>
</dbReference>
<evidence type="ECO:0000256" key="2">
    <source>
        <dbReference type="ARBA" id="ARBA00022801"/>
    </source>
</evidence>
<keyword evidence="5" id="KW-0040">ANK repeat</keyword>
<dbReference type="GeneID" id="5888900"/>
<keyword evidence="10" id="KW-1185">Reference proteome</keyword>
<dbReference type="SMART" id="SM00297">
    <property type="entry name" value="BROMO"/>
    <property type="match status" value="1"/>
</dbReference>
<dbReference type="GO" id="GO:0016787">
    <property type="term" value="F:hydrolase activity"/>
    <property type="evidence" value="ECO:0007669"/>
    <property type="project" value="UniProtKB-KW"/>
</dbReference>
<dbReference type="STRING" id="81824.A9UT38"/>
<dbReference type="PROSITE" id="PS50088">
    <property type="entry name" value="ANK_REPEAT"/>
    <property type="match status" value="1"/>
</dbReference>
<dbReference type="InterPro" id="IPR036427">
    <property type="entry name" value="Bromodomain-like_sf"/>
</dbReference>
<dbReference type="GO" id="GO:0005524">
    <property type="term" value="F:ATP binding"/>
    <property type="evidence" value="ECO:0007669"/>
    <property type="project" value="UniProtKB-KW"/>
</dbReference>
<dbReference type="Gene3D" id="1.20.920.10">
    <property type="entry name" value="Bromodomain-like"/>
    <property type="match status" value="1"/>
</dbReference>
<evidence type="ECO:0000313" key="9">
    <source>
        <dbReference type="EMBL" id="EDQ91428.1"/>
    </source>
</evidence>
<dbReference type="InterPro" id="IPR002110">
    <property type="entry name" value="Ankyrin_rpt"/>
</dbReference>
<dbReference type="eggNOG" id="ENOG502SF46">
    <property type="taxonomic scope" value="Eukaryota"/>
</dbReference>
<dbReference type="Gene3D" id="3.40.50.10810">
    <property type="entry name" value="Tandem AAA-ATPase domain"/>
    <property type="match status" value="1"/>
</dbReference>
<feature type="region of interest" description="Disordered" evidence="7">
    <location>
        <begin position="793"/>
        <end position="828"/>
    </location>
</feature>
<protein>
    <recommendedName>
        <fullName evidence="8">Bromo domain-containing protein</fullName>
    </recommendedName>
</protein>
<evidence type="ECO:0000256" key="1">
    <source>
        <dbReference type="ARBA" id="ARBA00022741"/>
    </source>
</evidence>
<dbReference type="InterPro" id="IPR001650">
    <property type="entry name" value="Helicase_C-like"/>
</dbReference>
<dbReference type="SUPFAM" id="SSF48403">
    <property type="entry name" value="Ankyrin repeat"/>
    <property type="match status" value="1"/>
</dbReference>
<evidence type="ECO:0000256" key="6">
    <source>
        <dbReference type="PROSITE-ProRule" id="PRU00035"/>
    </source>
</evidence>
<dbReference type="PANTHER" id="PTHR45626:SF14">
    <property type="entry name" value="ATP-DEPENDENT DNA HELICASE (EUROFUNG)"/>
    <property type="match status" value="1"/>
</dbReference>
<dbReference type="Proteomes" id="UP000001357">
    <property type="component" value="Unassembled WGS sequence"/>
</dbReference>
<dbReference type="InterPro" id="IPR027417">
    <property type="entry name" value="P-loop_NTPase"/>
</dbReference>
<dbReference type="InterPro" id="IPR001810">
    <property type="entry name" value="F-box_dom"/>
</dbReference>
<dbReference type="Pfam" id="PF00439">
    <property type="entry name" value="Bromodomain"/>
    <property type="match status" value="1"/>
</dbReference>
<dbReference type="SUPFAM" id="SSF52540">
    <property type="entry name" value="P-loop containing nucleoside triphosphate hydrolases"/>
    <property type="match status" value="2"/>
</dbReference>
<name>A9UT38_MONBE</name>
<dbReference type="InParanoid" id="A9UT38"/>
<dbReference type="SMART" id="SM00490">
    <property type="entry name" value="HELICc"/>
    <property type="match status" value="1"/>
</dbReference>
<dbReference type="InterPro" id="IPR000330">
    <property type="entry name" value="SNF2_N"/>
</dbReference>
<feature type="repeat" description="ANK" evidence="5">
    <location>
        <begin position="171"/>
        <end position="203"/>
    </location>
</feature>
<keyword evidence="4 6" id="KW-0103">Bromodomain</keyword>
<dbReference type="Pfam" id="PF00646">
    <property type="entry name" value="F-box"/>
    <property type="match status" value="1"/>
</dbReference>
<keyword evidence="3" id="KW-0067">ATP-binding</keyword>
<feature type="compositionally biased region" description="Acidic residues" evidence="7">
    <location>
        <begin position="1614"/>
        <end position="1624"/>
    </location>
</feature>
<dbReference type="Gene3D" id="3.40.50.300">
    <property type="entry name" value="P-loop containing nucleotide triphosphate hydrolases"/>
    <property type="match status" value="1"/>
</dbReference>
<dbReference type="Pfam" id="PF00176">
    <property type="entry name" value="SNF2-rel_dom"/>
    <property type="match status" value="1"/>
</dbReference>
<dbReference type="Pfam" id="PF00271">
    <property type="entry name" value="Helicase_C"/>
    <property type="match status" value="1"/>
</dbReference>
<evidence type="ECO:0000256" key="4">
    <source>
        <dbReference type="ARBA" id="ARBA00023117"/>
    </source>
</evidence>
<dbReference type="GO" id="GO:0008094">
    <property type="term" value="F:ATP-dependent activity, acting on DNA"/>
    <property type="evidence" value="ECO:0000318"/>
    <property type="project" value="GO_Central"/>
</dbReference>
<dbReference type="SUPFAM" id="SSF47370">
    <property type="entry name" value="Bromodomain"/>
    <property type="match status" value="1"/>
</dbReference>
<reference evidence="9 10" key="1">
    <citation type="journal article" date="2008" name="Nature">
        <title>The genome of the choanoflagellate Monosiga brevicollis and the origin of metazoans.</title>
        <authorList>
            <consortium name="JGI Sequencing"/>
            <person name="King N."/>
            <person name="Westbrook M.J."/>
            <person name="Young S.L."/>
            <person name="Kuo A."/>
            <person name="Abedin M."/>
            <person name="Chapman J."/>
            <person name="Fairclough S."/>
            <person name="Hellsten U."/>
            <person name="Isogai Y."/>
            <person name="Letunic I."/>
            <person name="Marr M."/>
            <person name="Pincus D."/>
            <person name="Putnam N."/>
            <person name="Rokas A."/>
            <person name="Wright K.J."/>
            <person name="Zuzow R."/>
            <person name="Dirks W."/>
            <person name="Good M."/>
            <person name="Goodstein D."/>
            <person name="Lemons D."/>
            <person name="Li W."/>
            <person name="Lyons J.B."/>
            <person name="Morris A."/>
            <person name="Nichols S."/>
            <person name="Richter D.J."/>
            <person name="Salamov A."/>
            <person name="Bork P."/>
            <person name="Lim W.A."/>
            <person name="Manning G."/>
            <person name="Miller W.T."/>
            <person name="McGinnis W."/>
            <person name="Shapiro H."/>
            <person name="Tjian R."/>
            <person name="Grigoriev I.V."/>
            <person name="Rokhsar D."/>
        </authorList>
    </citation>
    <scope>NUCLEOTIDE SEQUENCE [LARGE SCALE GENOMIC DNA]</scope>
    <source>
        <strain evidence="10">MX1 / ATCC 50154</strain>
    </source>
</reference>
<dbReference type="CDD" id="cd09917">
    <property type="entry name" value="F-box_SF"/>
    <property type="match status" value="1"/>
</dbReference>
<dbReference type="RefSeq" id="XP_001743850.1">
    <property type="nucleotide sequence ID" value="XM_001743798.1"/>
</dbReference>
<gene>
    <name evidence="9" type="ORF">MONBRDRAFT_31429</name>
</gene>
<evidence type="ECO:0000256" key="5">
    <source>
        <dbReference type="PROSITE-ProRule" id="PRU00023"/>
    </source>
</evidence>
<dbReference type="KEGG" id="mbr:MONBRDRAFT_31429"/>
<evidence type="ECO:0000256" key="3">
    <source>
        <dbReference type="ARBA" id="ARBA00022840"/>
    </source>
</evidence>
<feature type="region of interest" description="Disordered" evidence="7">
    <location>
        <begin position="1605"/>
        <end position="1636"/>
    </location>
</feature>
<sequence>MICDPDFAPGSQMCWHHLRSSPPLLGASNSIRSAKASATTRNTTVIPFDANAQLVSGLLSSNVFVVTKALQAGADINLKLADTPAFEYPLAIAIAQCLCPHWVSLVCDYYQPNTAKRHKTLGVQEYRDEVFAVSRSQLTSQTQINPLRCLELILAASDLNVDQSFHNQAMHVTSPLLLAVSHRDLALVKLLLDHGAAAHTTTGDALAMAIAAGEMLMADEMLRRLPSLFTAPLAYQQKWRSTYTLWLNAAAQLGLLSTVMLCLRLGAPALLDRKVSSSIGLLASPREGSTDHLMDLTHKLVDCFAEHGSQASLQWSCFLRAAEQGLLASPAMQRMVTQILGDRHSTAQHSTAQHSTGLFLQAHAGPQAFGCYSWELVASKELWDQREIGLGHFRHQRGVHSVVKRLAGLTQGTHPLTGWWGMVNLLDMALHGELLYACEASILPTPAVIPPLGEPVTLDANQPGQVLFAGGGRVTSRSAQRVTPRQARHARTRNNAAAVATKTTYDVHNLLWACAQLGQQQQQQQQQQEAPDHELEGDVAADAPFAFSFRARLLPQDAQASKPHLTDVPAPPHILLLHIQFTGPTLTLGQQVCRRRLLPALRILLTALNSWRLCNRHHSKPLAVLWDELHKHQPLSPDSVTFVRAHLLDPSEHCNTLIDVYALSQKAHVVFDEPHHILPASLDQSFTDEPRLDTLPAEILRRIAAFLPARSLNAFRCTCRAAYHATEDWVPGLRNVKLFPHQIRSVKWMRAREAGLHGRFDSPQHMPVAARFVQHQERHGWQHIFFVDAETGNVEPSPETRQSSRGGLLCDDPAATETDPLPAEKSTTKPSTLRNLAFRRFMKEEARMRGIDERLFDEPVDLSLYPDYTHTVTRPIAVRNIRDRHYTSFQALYDDLQLMLANGAQYNHGTPIQELCLVLQQRLHEHILSLPIDRRARRRSGRVDVRPMYNATLIIAPTLDLARHWEHEIDAYTAGPHVLGRTCMLLNTRVLPETFEDYGVVITTLHTLSRVCSLPHHYDLFHQRRWHRIVVDEGHTLGKGVQSRAREAIQSLGTDHMWIVSGTPTPDLLASSGIDFIRGLLITLREPPFCEGNTRNTFRNLLTRPFERHLATDSVWRLAQMLQRCMVRHSKLETMRNVPRPVCETILLPLQHHEWRSYNTLLSFLRGNIVLTSLVGNEISGKQDSILESPRHLREAMENLRIIANGMWLYVVRVTDVNVRETKEMMEAFGLSTERIAAFDTYIHELRAGRTSVVCQQCHIGVPMLMVLPCCGLLVCFECVQSGRCPFGCAHFNVDNLQRLQPGLELSDTREPAEVEHTFPLGHYRRCLPRFEQAMQAQRAQATPESSDPQNPWHVLDMQRIYGHVLQGSQDGVRSSPHLPVASEGLLPDLKAENVALEHSKVAHIVLSFAQHVAPLEERARKLAQHEYSQLLMRRDLEDRLGQAEGSDLSGARVANGGVLGAGVPEAKRLMREQHMPYKAIVYSAQRNTLDNTYFRLRSFFGDKACAMYRSQQKDVHEIRRFRQDDQCAFLCLAQEGAVGLDLHFVTHIFLLEEPVDKSLEAQVIARAWRIGCNQVVHVQKLVMAETVDDLLWRINSGQDPAFEEDMAATQGDQDAEDATEYDGTDARKSTAKKDRRKSSTVRTWALDAVKSRYILSHIGFVRRPEFQAQHRF</sequence>
<dbReference type="InterPro" id="IPR036047">
    <property type="entry name" value="F-box-like_dom_sf"/>
</dbReference>
<evidence type="ECO:0000259" key="8">
    <source>
        <dbReference type="PROSITE" id="PS50014"/>
    </source>
</evidence>
<dbReference type="InterPro" id="IPR001487">
    <property type="entry name" value="Bromodomain"/>
</dbReference>
<dbReference type="InterPro" id="IPR050628">
    <property type="entry name" value="SNF2_RAD54_helicase_TF"/>
</dbReference>
<dbReference type="PROSITE" id="PS50014">
    <property type="entry name" value="BROMODOMAIN_2"/>
    <property type="match status" value="1"/>
</dbReference>
<dbReference type="InterPro" id="IPR038718">
    <property type="entry name" value="SNF2-like_sf"/>
</dbReference>
<accession>A9UT38</accession>
<dbReference type="CDD" id="cd04369">
    <property type="entry name" value="Bromodomain"/>
    <property type="match status" value="1"/>
</dbReference>
<dbReference type="PANTHER" id="PTHR45626">
    <property type="entry name" value="TRANSCRIPTION TERMINATION FACTOR 2-RELATED"/>
    <property type="match status" value="1"/>
</dbReference>
<dbReference type="GO" id="GO:0006281">
    <property type="term" value="P:DNA repair"/>
    <property type="evidence" value="ECO:0000318"/>
    <property type="project" value="GO_Central"/>
</dbReference>
<evidence type="ECO:0000256" key="7">
    <source>
        <dbReference type="SAM" id="MobiDB-lite"/>
    </source>
</evidence>
<proteinExistence type="predicted"/>
<dbReference type="Gene3D" id="1.25.40.20">
    <property type="entry name" value="Ankyrin repeat-containing domain"/>
    <property type="match status" value="1"/>
</dbReference>
<evidence type="ECO:0000313" key="10">
    <source>
        <dbReference type="Proteomes" id="UP000001357"/>
    </source>
</evidence>
<keyword evidence="1" id="KW-0547">Nucleotide-binding</keyword>
<organism evidence="9 10">
    <name type="scientific">Monosiga brevicollis</name>
    <name type="common">Choanoflagellate</name>
    <dbReference type="NCBI Taxonomy" id="81824"/>
    <lineage>
        <taxon>Eukaryota</taxon>
        <taxon>Choanoflagellata</taxon>
        <taxon>Craspedida</taxon>
        <taxon>Salpingoecidae</taxon>
        <taxon>Monosiga</taxon>
    </lineage>
</organism>
<keyword evidence="2" id="KW-0378">Hydrolase</keyword>